<protein>
    <submittedName>
        <fullName evidence="2">Uncharacterized protein</fullName>
    </submittedName>
</protein>
<organism evidence="2 3">
    <name type="scientific">Bacillus altitudinis</name>
    <dbReference type="NCBI Taxonomy" id="293387"/>
    <lineage>
        <taxon>Bacteria</taxon>
        <taxon>Bacillati</taxon>
        <taxon>Bacillota</taxon>
        <taxon>Bacilli</taxon>
        <taxon>Bacillales</taxon>
        <taxon>Bacillaceae</taxon>
        <taxon>Bacillus</taxon>
    </lineage>
</organism>
<name>A0A653ULH7_BACAB</name>
<evidence type="ECO:0000256" key="1">
    <source>
        <dbReference type="SAM" id="Phobius"/>
    </source>
</evidence>
<keyword evidence="1" id="KW-1133">Transmembrane helix</keyword>
<dbReference type="EMBL" id="CABWLH010000009">
    <property type="protein sequence ID" value="VXB94440.1"/>
    <property type="molecule type" value="Genomic_DNA"/>
</dbReference>
<dbReference type="AlphaFoldDB" id="A0A653ULH7"/>
<keyword evidence="1" id="KW-0812">Transmembrane</keyword>
<feature type="transmembrane region" description="Helical" evidence="1">
    <location>
        <begin position="9"/>
        <end position="30"/>
    </location>
</feature>
<sequence>MAHKEQRKGVVLAVFDTLTFGVPVLLWNLYKNTNKTLKLMIPIIPIVGFITYLSASLY</sequence>
<keyword evidence="1" id="KW-0472">Membrane</keyword>
<accession>A0A653ULH7</accession>
<proteinExistence type="predicted"/>
<evidence type="ECO:0000313" key="2">
    <source>
        <dbReference type="EMBL" id="VXB94440.1"/>
    </source>
</evidence>
<gene>
    <name evidence="2" type="ORF">BACI348_41939</name>
</gene>
<feature type="transmembrane region" description="Helical" evidence="1">
    <location>
        <begin position="36"/>
        <end position="55"/>
    </location>
</feature>
<reference evidence="2 3" key="1">
    <citation type="submission" date="2019-10" db="EMBL/GenBank/DDBJ databases">
        <authorList>
            <person name="Karimi E."/>
        </authorList>
    </citation>
    <scope>NUCLEOTIDE SEQUENCE [LARGE SCALE GENOMIC DNA]</scope>
    <source>
        <strain evidence="2">Bacillus sp. 348</strain>
    </source>
</reference>
<dbReference type="Proteomes" id="UP000433089">
    <property type="component" value="Unassembled WGS sequence"/>
</dbReference>
<dbReference type="RefSeq" id="WP_186365926.1">
    <property type="nucleotide sequence ID" value="NZ_CANLBL010000002.1"/>
</dbReference>
<evidence type="ECO:0000313" key="3">
    <source>
        <dbReference type="Proteomes" id="UP000433089"/>
    </source>
</evidence>